<dbReference type="EMBL" id="AP018365">
    <property type="protein sequence ID" value="BBA97576.1"/>
    <property type="molecule type" value="Genomic_DNA"/>
</dbReference>
<name>A0A7U3US22_9ACTN</name>
<dbReference type="RefSeq" id="WP_430393126.1">
    <property type="nucleotide sequence ID" value="NZ_AP018365.1"/>
</dbReference>
<keyword evidence="2" id="KW-0812">Transmembrane</keyword>
<dbReference type="NCBIfam" id="TIGR03296">
    <property type="entry name" value="M6dom_TIGR03296"/>
    <property type="match status" value="1"/>
</dbReference>
<reference evidence="3 4" key="3">
    <citation type="journal article" date="2011" name="Nat. Chem. Biol.">
        <title>Reveromycin A biosynthesis uses RevG and RevJ for stereospecific spiroacetal formation.</title>
        <authorList>
            <person name="Takahashi S."/>
            <person name="Toyoda A."/>
            <person name="Sekiyama Y."/>
            <person name="Takagi H."/>
            <person name="Nogawa T."/>
            <person name="Uramoto M."/>
            <person name="Suzuki R."/>
            <person name="Koshino H."/>
            <person name="Kumano T."/>
            <person name="Panthee S."/>
            <person name="Dairi T."/>
            <person name="Ishikawa J."/>
            <person name="Ikeda H."/>
            <person name="Sakaki Y."/>
            <person name="Osada H."/>
        </authorList>
    </citation>
    <scope>NUCLEOTIDE SEQUENCE [LARGE SCALE GENOMIC DNA]</scope>
    <source>
        <strain evidence="3 4">SN-593</strain>
    </source>
</reference>
<feature type="region of interest" description="Disordered" evidence="1">
    <location>
        <begin position="1"/>
        <end position="21"/>
    </location>
</feature>
<accession>A0A7U3US22</accession>
<evidence type="ECO:0000313" key="4">
    <source>
        <dbReference type="Proteomes" id="UP000595703"/>
    </source>
</evidence>
<reference evidence="3 4" key="2">
    <citation type="journal article" date="2011" name="J. Antibiot.">
        <title>Furaquinocins I and J: novel polyketide isoprenoid hybrid compounds from Streptomyces reveromyceticus SN-593.</title>
        <authorList>
            <person name="Panthee S."/>
            <person name="Takahashi S."/>
            <person name="Takagi H."/>
            <person name="Nogawa T."/>
            <person name="Oowada E."/>
            <person name="Uramoto M."/>
            <person name="Osada H."/>
        </authorList>
    </citation>
    <scope>NUCLEOTIDE SEQUENCE [LARGE SCALE GENOMIC DNA]</scope>
    <source>
        <strain evidence="3 4">SN-593</strain>
    </source>
</reference>
<dbReference type="GO" id="GO:0006508">
    <property type="term" value="P:proteolysis"/>
    <property type="evidence" value="ECO:0007669"/>
    <property type="project" value="InterPro"/>
</dbReference>
<dbReference type="GO" id="GO:0008233">
    <property type="term" value="F:peptidase activity"/>
    <property type="evidence" value="ECO:0007669"/>
    <property type="project" value="InterPro"/>
</dbReference>
<keyword evidence="4" id="KW-1185">Reference proteome</keyword>
<evidence type="ECO:0000313" key="3">
    <source>
        <dbReference type="EMBL" id="BBA97576.1"/>
    </source>
</evidence>
<reference evidence="3 4" key="4">
    <citation type="journal article" date="2020" name="Sci. Rep.">
        <title>beta-carboline chemical signals induce reveromycin production through a LuxR family regulator in Streptomyces sp. SN-593.</title>
        <authorList>
            <person name="Panthee S."/>
            <person name="Kito N."/>
            <person name="Hayashi T."/>
            <person name="Shimizu T."/>
            <person name="Ishikawa J."/>
            <person name="Hamamoto H."/>
            <person name="Osada H."/>
            <person name="Takahashi S."/>
        </authorList>
    </citation>
    <scope>NUCLEOTIDE SEQUENCE [LARGE SCALE GENOMIC DNA]</scope>
    <source>
        <strain evidence="3 4">SN-593</strain>
    </source>
</reference>
<organism evidence="3 4">
    <name type="scientific">Actinacidiphila reveromycinica</name>
    <dbReference type="NCBI Taxonomy" id="659352"/>
    <lineage>
        <taxon>Bacteria</taxon>
        <taxon>Bacillati</taxon>
        <taxon>Actinomycetota</taxon>
        <taxon>Actinomycetes</taxon>
        <taxon>Kitasatosporales</taxon>
        <taxon>Streptomycetaceae</taxon>
        <taxon>Actinacidiphila</taxon>
    </lineage>
</organism>
<protein>
    <recommendedName>
        <fullName evidence="5">M6 family metalloprotease domain-containing protein</fullName>
    </recommendedName>
</protein>
<evidence type="ECO:0000256" key="1">
    <source>
        <dbReference type="SAM" id="MobiDB-lite"/>
    </source>
</evidence>
<feature type="compositionally biased region" description="Low complexity" evidence="1">
    <location>
        <begin position="7"/>
        <end position="21"/>
    </location>
</feature>
<dbReference type="KEGG" id="arev:RVR_3388"/>
<dbReference type="InterPro" id="IPR008757">
    <property type="entry name" value="Peptidase_M6-like_domain"/>
</dbReference>
<evidence type="ECO:0008006" key="5">
    <source>
        <dbReference type="Google" id="ProtNLM"/>
    </source>
</evidence>
<dbReference type="AlphaFoldDB" id="A0A7U3US22"/>
<dbReference type="PANTHER" id="PTHR41775">
    <property type="entry name" value="SECRETED PROTEIN-RELATED"/>
    <property type="match status" value="1"/>
</dbReference>
<proteinExistence type="predicted"/>
<evidence type="ECO:0000256" key="2">
    <source>
        <dbReference type="SAM" id="Phobius"/>
    </source>
</evidence>
<dbReference type="Proteomes" id="UP000595703">
    <property type="component" value="Chromosome"/>
</dbReference>
<sequence>MRRSDLASGNPADGPAAAGAGPRPRVLRAFAAAFAGFAALVAWTLMTGPAAGAAEGAACLLPRTAVHHSEGVDGWDGDYARPDGDVRALMVFLSFPGSPPQLTPAQVAADHYPATSRFWAGASYGQFRLHLHAETRWLRMPRPASDYLISRNWDAADRYAYLRDAIATADPSVDFAGYDVVYLVADPDAPGVDSDATKVVNLAAPIAVDGNPVRHMVTVFEHHPPDRNVLAHETGHIFDLPDLYYQPPPGSDADWDTHVGDWDLMGSQFGLAPDPFAWHKWRLGWLRPDQVGCVTGVGTTYHDLSPDETPGGSKLLVVRTGEDTALAMEARTRTGNDRVACTEGVLLYDVRSDRQSGEGPIDVVDGHPGHAACPATSVYPPLADAPLGVGESYTTPDGSTQVTVLGHQSDGTWSVRVTEAPAGALGRTSGAGTAG</sequence>
<reference evidence="3 4" key="1">
    <citation type="journal article" date="2010" name="J. Bacteriol.">
        <title>Biochemical characterization of a novel indole prenyltransferase from Streptomyces sp. SN-593.</title>
        <authorList>
            <person name="Takahashi S."/>
            <person name="Takagi H."/>
            <person name="Toyoda A."/>
            <person name="Uramoto M."/>
            <person name="Nogawa T."/>
            <person name="Ueki M."/>
            <person name="Sakaki Y."/>
            <person name="Osada H."/>
        </authorList>
    </citation>
    <scope>NUCLEOTIDE SEQUENCE [LARGE SCALE GENOMIC DNA]</scope>
    <source>
        <strain evidence="3 4">SN-593</strain>
    </source>
</reference>
<feature type="transmembrane region" description="Helical" evidence="2">
    <location>
        <begin position="26"/>
        <end position="46"/>
    </location>
</feature>
<gene>
    <name evidence="3" type="ORF">RVR_3388</name>
</gene>
<keyword evidence="2" id="KW-1133">Transmembrane helix</keyword>
<dbReference type="PANTHER" id="PTHR41775:SF1">
    <property type="entry name" value="PEPTIDASE M6-LIKE DOMAIN-CONTAINING PROTEIN"/>
    <property type="match status" value="1"/>
</dbReference>
<keyword evidence="2" id="KW-0472">Membrane</keyword>